<reference evidence="2 3" key="1">
    <citation type="journal article" date="2019" name="Int. J. Syst. Evol. Microbiol.">
        <title>The Global Catalogue of Microorganisms (GCM) 10K type strain sequencing project: providing services to taxonomists for standard genome sequencing and annotation.</title>
        <authorList>
            <consortium name="The Broad Institute Genomics Platform"/>
            <consortium name="The Broad Institute Genome Sequencing Center for Infectious Disease"/>
            <person name="Wu L."/>
            <person name="Ma J."/>
        </authorList>
    </citation>
    <scope>NUCLEOTIDE SEQUENCE [LARGE SCALE GENOMIC DNA]</scope>
    <source>
        <strain evidence="2 3">JCM 1405</strain>
    </source>
</reference>
<dbReference type="InterPro" id="IPR011737">
    <property type="entry name" value="CHP02206_TP0381"/>
</dbReference>
<keyword evidence="1" id="KW-1133">Transmembrane helix</keyword>
<evidence type="ECO:0000313" key="3">
    <source>
        <dbReference type="Proteomes" id="UP001500339"/>
    </source>
</evidence>
<keyword evidence="1" id="KW-0812">Transmembrane</keyword>
<feature type="transmembrane region" description="Helical" evidence="1">
    <location>
        <begin position="53"/>
        <end position="74"/>
    </location>
</feature>
<feature type="transmembrane region" description="Helical" evidence="1">
    <location>
        <begin position="20"/>
        <end position="41"/>
    </location>
</feature>
<dbReference type="Proteomes" id="UP001500339">
    <property type="component" value="Unassembled WGS sequence"/>
</dbReference>
<protein>
    <recommendedName>
        <fullName evidence="4">TIGR02206 family membrane protein</fullName>
    </recommendedName>
</protein>
<feature type="transmembrane region" description="Helical" evidence="1">
    <location>
        <begin position="141"/>
        <end position="160"/>
    </location>
</feature>
<comment type="caution">
    <text evidence="2">The sequence shown here is derived from an EMBL/GenBank/DDBJ whole genome shotgun (WGS) entry which is preliminary data.</text>
</comment>
<evidence type="ECO:0008006" key="4">
    <source>
        <dbReference type="Google" id="ProtNLM"/>
    </source>
</evidence>
<feature type="transmembrane region" description="Helical" evidence="1">
    <location>
        <begin position="86"/>
        <end position="105"/>
    </location>
</feature>
<proteinExistence type="predicted"/>
<organism evidence="2 3">
    <name type="scientific">Clostridium malenominatum</name>
    <dbReference type="NCBI Taxonomy" id="1539"/>
    <lineage>
        <taxon>Bacteria</taxon>
        <taxon>Bacillati</taxon>
        <taxon>Bacillota</taxon>
        <taxon>Clostridia</taxon>
        <taxon>Eubacteriales</taxon>
        <taxon>Clostridiaceae</taxon>
        <taxon>Clostridium</taxon>
    </lineage>
</organism>
<feature type="transmembrane region" description="Helical" evidence="1">
    <location>
        <begin position="112"/>
        <end position="129"/>
    </location>
</feature>
<keyword evidence="3" id="KW-1185">Reference proteome</keyword>
<keyword evidence="1" id="KW-0472">Membrane</keyword>
<dbReference type="Pfam" id="PF14808">
    <property type="entry name" value="TMEM164"/>
    <property type="match status" value="1"/>
</dbReference>
<evidence type="ECO:0000256" key="1">
    <source>
        <dbReference type="SAM" id="Phobius"/>
    </source>
</evidence>
<name>A0ABN1J187_9CLOT</name>
<dbReference type="RefSeq" id="WP_343769474.1">
    <property type="nucleotide sequence ID" value="NZ_BAAACF010000001.1"/>
</dbReference>
<accession>A0ABN1J187</accession>
<feature type="transmembrane region" description="Helical" evidence="1">
    <location>
        <begin position="172"/>
        <end position="193"/>
    </location>
</feature>
<dbReference type="NCBIfam" id="TIGR02206">
    <property type="entry name" value="intg_mem_TP0381"/>
    <property type="match status" value="1"/>
</dbReference>
<sequence length="255" mass="29924">MINNIKYFFRGSPDGYSFPMMSNLHLLILTLTLLGCILIISKGSNLRDSKYSRYFKAITITILSIQQIVLYIWYMFSGYFTIKESLPLYNCRIAIIFTIFAFITNKNIFKNVCCYWGFAGSILALLFPVTDPFNFPHYTLISFWSGHIVMLWATTYLLFVERYSINKNSLRSMLIFTNSYNLIIYKFNQVFLANYCYLNEPPFEIKFISNINPYTYTLIIFATFNLVMTLFYICAKGLSKNHILENNESRVLFDI</sequence>
<feature type="transmembrane region" description="Helical" evidence="1">
    <location>
        <begin position="213"/>
        <end position="235"/>
    </location>
</feature>
<evidence type="ECO:0000313" key="2">
    <source>
        <dbReference type="EMBL" id="GAA0725680.1"/>
    </source>
</evidence>
<gene>
    <name evidence="2" type="ORF">GCM10008905_21420</name>
</gene>
<dbReference type="EMBL" id="BAAACF010000001">
    <property type="protein sequence ID" value="GAA0725680.1"/>
    <property type="molecule type" value="Genomic_DNA"/>
</dbReference>